<keyword evidence="3 12" id="KW-0813">Transport</keyword>
<keyword evidence="7 12" id="KW-1278">Translocase</keyword>
<keyword evidence="11 12" id="KW-0066">ATP synthesis</keyword>
<evidence type="ECO:0000256" key="12">
    <source>
        <dbReference type="HAMAP-Rule" id="MF_01347"/>
    </source>
</evidence>
<evidence type="ECO:0000256" key="3">
    <source>
        <dbReference type="ARBA" id="ARBA00022448"/>
    </source>
</evidence>
<dbReference type="PANTHER" id="PTHR15184:SF71">
    <property type="entry name" value="ATP SYNTHASE SUBUNIT BETA, MITOCHONDRIAL"/>
    <property type="match status" value="1"/>
</dbReference>
<dbReference type="SMART" id="SM00382">
    <property type="entry name" value="AAA"/>
    <property type="match status" value="1"/>
</dbReference>
<dbReference type="InterPro" id="IPR055190">
    <property type="entry name" value="ATP-synt_VA_C"/>
</dbReference>
<dbReference type="InterPro" id="IPR050053">
    <property type="entry name" value="ATPase_alpha/beta_chains"/>
</dbReference>
<dbReference type="EC" id="7.1.2.2" evidence="12"/>
<evidence type="ECO:0000256" key="6">
    <source>
        <dbReference type="ARBA" id="ARBA00022840"/>
    </source>
</evidence>
<dbReference type="EMBL" id="AP022325">
    <property type="protein sequence ID" value="BBU47661.1"/>
    <property type="molecule type" value="Genomic_DNA"/>
</dbReference>
<organism evidence="14 15">
    <name type="scientific">Mycoplasmopsis felis</name>
    <dbReference type="NCBI Taxonomy" id="33923"/>
    <lineage>
        <taxon>Bacteria</taxon>
        <taxon>Bacillati</taxon>
        <taxon>Mycoplasmatota</taxon>
        <taxon>Mycoplasmoidales</taxon>
        <taxon>Metamycoplasmataceae</taxon>
        <taxon>Mycoplasmopsis</taxon>
    </lineage>
</organism>
<dbReference type="GO" id="GO:0005524">
    <property type="term" value="F:ATP binding"/>
    <property type="evidence" value="ECO:0007669"/>
    <property type="project" value="UniProtKB-UniRule"/>
</dbReference>
<dbReference type="Pfam" id="PF00006">
    <property type="entry name" value="ATP-synt_ab"/>
    <property type="match status" value="1"/>
</dbReference>
<dbReference type="GO" id="GO:0005886">
    <property type="term" value="C:plasma membrane"/>
    <property type="evidence" value="ECO:0007669"/>
    <property type="project" value="UniProtKB-SubCell"/>
</dbReference>
<keyword evidence="6 12" id="KW-0067">ATP-binding</keyword>
<dbReference type="AlphaFoldDB" id="A0A809RUF6"/>
<dbReference type="InterPro" id="IPR005722">
    <property type="entry name" value="ATP_synth_F1_bsu"/>
</dbReference>
<dbReference type="InterPro" id="IPR024034">
    <property type="entry name" value="ATPase_F1/V1_b/a_C"/>
</dbReference>
<dbReference type="InterPro" id="IPR027417">
    <property type="entry name" value="P-loop_NTPase"/>
</dbReference>
<dbReference type="Pfam" id="PF22919">
    <property type="entry name" value="ATP-synt_VA_C"/>
    <property type="match status" value="1"/>
</dbReference>
<sequence>MIQNKGTIVQILGPVVDVRFNEGKLPKLLNALTVVQDGKLYTFEVAQHIGDDTARTIAMGTTNGLQRGLEVLDTGKPISVPVGNVVLGRMFDVLGNPIDDLPLQEDIIRHPIHASSPTYEEQKTSSEILETGIKVIDLLIPYAKGGKIGLFGGAGVGKTVLVQELINNIATEHNGLSVFAGVGERTREGNDLYHEMKSAGVLDKTALVFGQMNESPGARMRVALSGLTMAEYFRDKENQDVLLFIDNIFRFTQAGSEVSALLGRMPSAVGYQPTLATEMGALQERITSTRRGSITSVQAVYVPADDLTDPAPATTFTHLDAKTVLDRGIASLGIYPAIDPLNSSSRLLDPLIVGADHYDVAQKVISILQRFKELQDIIAILGMGELSEEDKKIVARARRIRNFLSQPFTVAEKFSGIKGAYVPLSETIRSFKAILNGDYDSYPEDIFRYAGSIDDVIERYQKNK</sequence>
<evidence type="ECO:0000256" key="10">
    <source>
        <dbReference type="ARBA" id="ARBA00023196"/>
    </source>
</evidence>
<dbReference type="GO" id="GO:0046933">
    <property type="term" value="F:proton-transporting ATP synthase activity, rotational mechanism"/>
    <property type="evidence" value="ECO:0007669"/>
    <property type="project" value="UniProtKB-UniRule"/>
</dbReference>
<dbReference type="Gene3D" id="1.10.1140.10">
    <property type="entry name" value="Bovine Mitochondrial F1-atpase, Atp Synthase Beta Chain, Chain D, domain 3"/>
    <property type="match status" value="1"/>
</dbReference>
<dbReference type="Pfam" id="PF02874">
    <property type="entry name" value="ATP-synt_ab_N"/>
    <property type="match status" value="1"/>
</dbReference>
<evidence type="ECO:0000313" key="15">
    <source>
        <dbReference type="Proteomes" id="UP000464317"/>
    </source>
</evidence>
<dbReference type="GO" id="GO:0045259">
    <property type="term" value="C:proton-transporting ATP synthase complex"/>
    <property type="evidence" value="ECO:0007669"/>
    <property type="project" value="UniProtKB-KW"/>
</dbReference>
<dbReference type="InterPro" id="IPR036121">
    <property type="entry name" value="ATPase_F1/V1/A1_a/bsu_N_sf"/>
</dbReference>
<dbReference type="PANTHER" id="PTHR15184">
    <property type="entry name" value="ATP SYNTHASE"/>
    <property type="match status" value="1"/>
</dbReference>
<evidence type="ECO:0000256" key="5">
    <source>
        <dbReference type="ARBA" id="ARBA00022781"/>
    </source>
</evidence>
<keyword evidence="5 12" id="KW-0375">Hydrogen ion transport</keyword>
<dbReference type="InterPro" id="IPR000194">
    <property type="entry name" value="ATPase_F1/V1/A1_a/bsu_nucl-bd"/>
</dbReference>
<dbReference type="Gene3D" id="2.40.10.170">
    <property type="match status" value="1"/>
</dbReference>
<name>A0A809RUF6_9BACT</name>
<comment type="function">
    <text evidence="12">Produces ATP from ADP in the presence of a proton gradient across the membrane. The catalytic sites are hosted primarily by the beta subunits.</text>
</comment>
<dbReference type="SUPFAM" id="SSF47917">
    <property type="entry name" value="C-terminal domain of alpha and beta subunits of F1 ATP synthase"/>
    <property type="match status" value="1"/>
</dbReference>
<keyword evidence="8 12" id="KW-0406">Ion transport</keyword>
<dbReference type="KEGG" id="mfel:JPM2_3540"/>
<dbReference type="Proteomes" id="UP000464317">
    <property type="component" value="Chromosome"/>
</dbReference>
<evidence type="ECO:0000256" key="7">
    <source>
        <dbReference type="ARBA" id="ARBA00022967"/>
    </source>
</evidence>
<gene>
    <name evidence="14" type="primary">atpD_1</name>
    <name evidence="12" type="synonym">atpD</name>
    <name evidence="14" type="ORF">JPM2_3540</name>
</gene>
<evidence type="ECO:0000256" key="1">
    <source>
        <dbReference type="ARBA" id="ARBA00004170"/>
    </source>
</evidence>
<dbReference type="FunFam" id="3.40.50.300:FF:000004">
    <property type="entry name" value="ATP synthase subunit beta"/>
    <property type="match status" value="1"/>
</dbReference>
<keyword evidence="10 12" id="KW-0139">CF(1)</keyword>
<comment type="catalytic activity">
    <reaction evidence="12">
        <text>ATP + H2O + 4 H(+)(in) = ADP + phosphate + 5 H(+)(out)</text>
        <dbReference type="Rhea" id="RHEA:57720"/>
        <dbReference type="ChEBI" id="CHEBI:15377"/>
        <dbReference type="ChEBI" id="CHEBI:15378"/>
        <dbReference type="ChEBI" id="CHEBI:30616"/>
        <dbReference type="ChEBI" id="CHEBI:43474"/>
        <dbReference type="ChEBI" id="CHEBI:456216"/>
        <dbReference type="EC" id="7.1.2.2"/>
    </reaction>
</comment>
<dbReference type="InterPro" id="IPR004100">
    <property type="entry name" value="ATPase_F1/V1/A1_a/bsu_N"/>
</dbReference>
<proteinExistence type="inferred from homology"/>
<dbReference type="CDD" id="cd18110">
    <property type="entry name" value="ATP-synt_F1_beta_C"/>
    <property type="match status" value="1"/>
</dbReference>
<keyword evidence="12" id="KW-1003">Cell membrane</keyword>
<dbReference type="InterPro" id="IPR020003">
    <property type="entry name" value="ATPase_a/bsu_AS"/>
</dbReference>
<dbReference type="PROSITE" id="PS00152">
    <property type="entry name" value="ATPASE_ALPHA_BETA"/>
    <property type="match status" value="1"/>
</dbReference>
<feature type="binding site" evidence="12">
    <location>
        <begin position="152"/>
        <end position="159"/>
    </location>
    <ligand>
        <name>ATP</name>
        <dbReference type="ChEBI" id="CHEBI:30616"/>
    </ligand>
</feature>
<evidence type="ECO:0000256" key="8">
    <source>
        <dbReference type="ARBA" id="ARBA00023065"/>
    </source>
</evidence>
<evidence type="ECO:0000256" key="4">
    <source>
        <dbReference type="ARBA" id="ARBA00022741"/>
    </source>
</evidence>
<keyword evidence="4 12" id="KW-0547">Nucleotide-binding</keyword>
<dbReference type="SUPFAM" id="SSF50615">
    <property type="entry name" value="N-terminal domain of alpha and beta subunits of F1 ATP synthase"/>
    <property type="match status" value="1"/>
</dbReference>
<keyword evidence="15" id="KW-1185">Reference proteome</keyword>
<evidence type="ECO:0000259" key="13">
    <source>
        <dbReference type="SMART" id="SM00382"/>
    </source>
</evidence>
<keyword evidence="9 12" id="KW-0472">Membrane</keyword>
<evidence type="ECO:0000256" key="9">
    <source>
        <dbReference type="ARBA" id="ARBA00023136"/>
    </source>
</evidence>
<comment type="subcellular location">
    <subcellularLocation>
        <location evidence="12">Cell membrane</location>
        <topology evidence="12">Peripheral membrane protein</topology>
    </subcellularLocation>
    <subcellularLocation>
        <location evidence="1">Membrane</location>
        <topology evidence="1">Peripheral membrane protein</topology>
    </subcellularLocation>
</comment>
<accession>A0A809RUF6</accession>
<dbReference type="Gene3D" id="3.40.50.300">
    <property type="entry name" value="P-loop containing nucleotide triphosphate hydrolases"/>
    <property type="match status" value="1"/>
</dbReference>
<dbReference type="SUPFAM" id="SSF52540">
    <property type="entry name" value="P-loop containing nucleoside triphosphate hydrolases"/>
    <property type="match status" value="1"/>
</dbReference>
<dbReference type="CDD" id="cd01133">
    <property type="entry name" value="F1-ATPase_beta_CD"/>
    <property type="match status" value="1"/>
</dbReference>
<feature type="domain" description="AAA+ ATPase" evidence="13">
    <location>
        <begin position="144"/>
        <end position="384"/>
    </location>
</feature>
<comment type="similarity">
    <text evidence="2 12">Belongs to the ATPase alpha/beta chains family.</text>
</comment>
<evidence type="ECO:0000313" key="14">
    <source>
        <dbReference type="EMBL" id="BBU47661.1"/>
    </source>
</evidence>
<evidence type="ECO:0000256" key="2">
    <source>
        <dbReference type="ARBA" id="ARBA00008936"/>
    </source>
</evidence>
<dbReference type="HAMAP" id="MF_01347">
    <property type="entry name" value="ATP_synth_beta_bact"/>
    <property type="match status" value="1"/>
</dbReference>
<dbReference type="NCBIfam" id="TIGR01039">
    <property type="entry name" value="atpD"/>
    <property type="match status" value="1"/>
</dbReference>
<protein>
    <recommendedName>
        <fullName evidence="12">ATP synthase subunit beta</fullName>
        <ecNumber evidence="12">7.1.2.2</ecNumber>
    </recommendedName>
    <alternativeName>
        <fullName evidence="12">ATP synthase F1 sector subunit beta</fullName>
    </alternativeName>
    <alternativeName>
        <fullName evidence="12">F-ATPase subunit beta</fullName>
    </alternativeName>
</protein>
<dbReference type="CDD" id="cd18115">
    <property type="entry name" value="ATP-synt_F1_beta_N"/>
    <property type="match status" value="1"/>
</dbReference>
<dbReference type="InterPro" id="IPR003593">
    <property type="entry name" value="AAA+_ATPase"/>
</dbReference>
<evidence type="ECO:0000256" key="11">
    <source>
        <dbReference type="ARBA" id="ARBA00023310"/>
    </source>
</evidence>
<dbReference type="RefSeq" id="WP_161553127.1">
    <property type="nucleotide sequence ID" value="NZ_AP022325.1"/>
</dbReference>
<dbReference type="FunFam" id="1.10.1140.10:FF:000005">
    <property type="entry name" value="ATP synthase subunit beta"/>
    <property type="match status" value="1"/>
</dbReference>
<reference evidence="14 15" key="1">
    <citation type="submission" date="2020-01" db="EMBL/GenBank/DDBJ databases">
        <title>Complete genome sequence of Mycoplasma felis strain Myco-2.</title>
        <authorList>
            <person name="Kinoshita Y."/>
            <person name="Niwa H."/>
            <person name="Uchida-Fujii E."/>
            <person name="Nukada T."/>
        </authorList>
    </citation>
    <scope>NUCLEOTIDE SEQUENCE [LARGE SCALE GENOMIC DNA]</scope>
    <source>
        <strain evidence="14 15">Myco-2</strain>
    </source>
</reference>